<comment type="caution">
    <text evidence="1">The sequence shown here is derived from an EMBL/GenBank/DDBJ whole genome shotgun (WGS) entry which is preliminary data.</text>
</comment>
<dbReference type="GO" id="GO:0030638">
    <property type="term" value="P:polyketide metabolic process"/>
    <property type="evidence" value="ECO:0007669"/>
    <property type="project" value="InterPro"/>
</dbReference>
<dbReference type="PANTHER" id="PTHR38436:SF1">
    <property type="entry name" value="ESTER CYCLASE"/>
    <property type="match status" value="1"/>
</dbReference>
<evidence type="ECO:0000313" key="2">
    <source>
        <dbReference type="Proteomes" id="UP000580910"/>
    </source>
</evidence>
<sequence>MTDNADLARSIYEAWNQRDFDLMADSVAPDGTLTVVGTGDTFTGQEGSRQYNQMWADAFPDGTITIDRLISSGDQVVVEFTGRGTHTGTLVTSMGEIPATGRSVTLHLCDIAEFKDGKVRTQRTYFDTGSLMSQLGLGVGQAAASTQQ</sequence>
<dbReference type="GO" id="GO:0016853">
    <property type="term" value="F:isomerase activity"/>
    <property type="evidence" value="ECO:0007669"/>
    <property type="project" value="UniProtKB-KW"/>
</dbReference>
<organism evidence="1 2">
    <name type="scientific">Nocardioides ginsengisegetis</name>
    <dbReference type="NCBI Taxonomy" id="661491"/>
    <lineage>
        <taxon>Bacteria</taxon>
        <taxon>Bacillati</taxon>
        <taxon>Actinomycetota</taxon>
        <taxon>Actinomycetes</taxon>
        <taxon>Propionibacteriales</taxon>
        <taxon>Nocardioidaceae</taxon>
        <taxon>Nocardioides</taxon>
    </lineage>
</organism>
<dbReference type="SUPFAM" id="SSF54427">
    <property type="entry name" value="NTF2-like"/>
    <property type="match status" value="1"/>
</dbReference>
<evidence type="ECO:0000313" key="1">
    <source>
        <dbReference type="EMBL" id="MBA8801757.1"/>
    </source>
</evidence>
<dbReference type="AlphaFoldDB" id="A0A7W3IW43"/>
<dbReference type="InterPro" id="IPR032710">
    <property type="entry name" value="NTF2-like_dom_sf"/>
</dbReference>
<keyword evidence="2" id="KW-1185">Reference proteome</keyword>
<dbReference type="EMBL" id="JACGXA010000001">
    <property type="protein sequence ID" value="MBA8801757.1"/>
    <property type="molecule type" value="Genomic_DNA"/>
</dbReference>
<proteinExistence type="predicted"/>
<dbReference type="GO" id="GO:0006508">
    <property type="term" value="P:proteolysis"/>
    <property type="evidence" value="ECO:0007669"/>
    <property type="project" value="InterPro"/>
</dbReference>
<dbReference type="Pfam" id="PF07366">
    <property type="entry name" value="SnoaL"/>
    <property type="match status" value="1"/>
</dbReference>
<dbReference type="InterPro" id="IPR009959">
    <property type="entry name" value="Cyclase_SnoaL-like"/>
</dbReference>
<dbReference type="Gene3D" id="3.10.450.50">
    <property type="match status" value="1"/>
</dbReference>
<keyword evidence="1" id="KW-0413">Isomerase</keyword>
<reference evidence="1 2" key="1">
    <citation type="submission" date="2020-07" db="EMBL/GenBank/DDBJ databases">
        <title>Sequencing the genomes of 1000 actinobacteria strains.</title>
        <authorList>
            <person name="Klenk H.-P."/>
        </authorList>
    </citation>
    <scope>NUCLEOTIDE SEQUENCE [LARGE SCALE GENOMIC DNA]</scope>
    <source>
        <strain evidence="1 2">DSM 21349</strain>
    </source>
</reference>
<gene>
    <name evidence="1" type="ORF">FB382_000048</name>
</gene>
<dbReference type="GO" id="GO:0070007">
    <property type="term" value="F:glutamic-type endopeptidase activity"/>
    <property type="evidence" value="ECO:0007669"/>
    <property type="project" value="InterPro"/>
</dbReference>
<name>A0A7W3IW43_9ACTN</name>
<accession>A0A7W3IW43</accession>
<dbReference type="Proteomes" id="UP000580910">
    <property type="component" value="Unassembled WGS sequence"/>
</dbReference>
<dbReference type="RefSeq" id="WP_182535760.1">
    <property type="nucleotide sequence ID" value="NZ_JACGXA010000001.1"/>
</dbReference>
<dbReference type="PANTHER" id="PTHR38436">
    <property type="entry name" value="POLYKETIDE CYCLASE SNOAL-LIKE DOMAIN"/>
    <property type="match status" value="1"/>
</dbReference>
<protein>
    <submittedName>
        <fullName evidence="1">Steroid delta-isomerase-like uncharacterized protein</fullName>
    </submittedName>
</protein>